<evidence type="ECO:0000313" key="4">
    <source>
        <dbReference type="EMBL" id="CDP11921.1"/>
    </source>
</evidence>
<dbReference type="Gene3D" id="1.10.510.10">
    <property type="entry name" value="Transferase(Phosphotransferase) domain 1"/>
    <property type="match status" value="2"/>
</dbReference>
<dbReference type="STRING" id="49390.A0A068UU04"/>
<feature type="domain" description="Protein kinase" evidence="3">
    <location>
        <begin position="470"/>
        <end position="767"/>
    </location>
</feature>
<dbReference type="InterPro" id="IPR011009">
    <property type="entry name" value="Kinase-like_dom_sf"/>
</dbReference>
<dbReference type="Gene3D" id="3.30.200.20">
    <property type="entry name" value="Phosphorylase Kinase, domain 1"/>
    <property type="match status" value="2"/>
</dbReference>
<dbReference type="OrthoDB" id="75710at2759"/>
<keyword evidence="5" id="KW-1185">Reference proteome</keyword>
<dbReference type="AlphaFoldDB" id="A0A068UU04"/>
<dbReference type="EMBL" id="HG739145">
    <property type="protein sequence ID" value="CDP11921.1"/>
    <property type="molecule type" value="Genomic_DNA"/>
</dbReference>
<evidence type="ECO:0000256" key="2">
    <source>
        <dbReference type="ARBA" id="ARBA00022840"/>
    </source>
</evidence>
<dbReference type="GO" id="GO:0007166">
    <property type="term" value="P:cell surface receptor signaling pathway"/>
    <property type="evidence" value="ECO:0007669"/>
    <property type="project" value="InterPro"/>
</dbReference>
<proteinExistence type="predicted"/>
<organism evidence="4 5">
    <name type="scientific">Coffea canephora</name>
    <name type="common">Robusta coffee</name>
    <dbReference type="NCBI Taxonomy" id="49390"/>
    <lineage>
        <taxon>Eukaryota</taxon>
        <taxon>Viridiplantae</taxon>
        <taxon>Streptophyta</taxon>
        <taxon>Embryophyta</taxon>
        <taxon>Tracheophyta</taxon>
        <taxon>Spermatophyta</taxon>
        <taxon>Magnoliopsida</taxon>
        <taxon>eudicotyledons</taxon>
        <taxon>Gunneridae</taxon>
        <taxon>Pentapetalae</taxon>
        <taxon>asterids</taxon>
        <taxon>lamiids</taxon>
        <taxon>Gentianales</taxon>
        <taxon>Rubiaceae</taxon>
        <taxon>Ixoroideae</taxon>
        <taxon>Gardenieae complex</taxon>
        <taxon>Bertiereae - Coffeeae clade</taxon>
        <taxon>Coffeeae</taxon>
        <taxon>Coffea</taxon>
    </lineage>
</organism>
<dbReference type="InterPro" id="IPR000719">
    <property type="entry name" value="Prot_kinase_dom"/>
</dbReference>
<dbReference type="Proteomes" id="UP000295252">
    <property type="component" value="Chromosome II"/>
</dbReference>
<dbReference type="PhylomeDB" id="A0A068UU04"/>
<dbReference type="OMA" id="VEPEYMA"/>
<dbReference type="SUPFAM" id="SSF56112">
    <property type="entry name" value="Protein kinase-like (PK-like)"/>
    <property type="match status" value="2"/>
</dbReference>
<evidence type="ECO:0000256" key="1">
    <source>
        <dbReference type="ARBA" id="ARBA00022741"/>
    </source>
</evidence>
<evidence type="ECO:0000259" key="3">
    <source>
        <dbReference type="PROSITE" id="PS50011"/>
    </source>
</evidence>
<dbReference type="PANTHER" id="PTHR27005:SF466">
    <property type="entry name" value="NON-FUNCTIONAL PSEUDOKINASE ZED1-LIKE"/>
    <property type="match status" value="1"/>
</dbReference>
<dbReference type="GO" id="GO:0005524">
    <property type="term" value="F:ATP binding"/>
    <property type="evidence" value="ECO:0007669"/>
    <property type="project" value="UniProtKB-KW"/>
</dbReference>
<reference evidence="5" key="1">
    <citation type="journal article" date="2014" name="Science">
        <title>The coffee genome provides insight into the convergent evolution of caffeine biosynthesis.</title>
        <authorList>
            <person name="Denoeud F."/>
            <person name="Carretero-Paulet L."/>
            <person name="Dereeper A."/>
            <person name="Droc G."/>
            <person name="Guyot R."/>
            <person name="Pietrella M."/>
            <person name="Zheng C."/>
            <person name="Alberti A."/>
            <person name="Anthony F."/>
            <person name="Aprea G."/>
            <person name="Aury J.M."/>
            <person name="Bento P."/>
            <person name="Bernard M."/>
            <person name="Bocs S."/>
            <person name="Campa C."/>
            <person name="Cenci A."/>
            <person name="Combes M.C."/>
            <person name="Crouzillat D."/>
            <person name="Da Silva C."/>
            <person name="Daddiego L."/>
            <person name="De Bellis F."/>
            <person name="Dussert S."/>
            <person name="Garsmeur O."/>
            <person name="Gayraud T."/>
            <person name="Guignon V."/>
            <person name="Jahn K."/>
            <person name="Jamilloux V."/>
            <person name="Joet T."/>
            <person name="Labadie K."/>
            <person name="Lan T."/>
            <person name="Leclercq J."/>
            <person name="Lepelley M."/>
            <person name="Leroy T."/>
            <person name="Li L.T."/>
            <person name="Librado P."/>
            <person name="Lopez L."/>
            <person name="Munoz A."/>
            <person name="Noel B."/>
            <person name="Pallavicini A."/>
            <person name="Perrotta G."/>
            <person name="Poncet V."/>
            <person name="Pot D."/>
            <person name="Priyono X."/>
            <person name="Rigoreau M."/>
            <person name="Rouard M."/>
            <person name="Rozas J."/>
            <person name="Tranchant-Dubreuil C."/>
            <person name="VanBuren R."/>
            <person name="Zhang Q."/>
            <person name="Andrade A.C."/>
            <person name="Argout X."/>
            <person name="Bertrand B."/>
            <person name="de Kochko A."/>
            <person name="Graziosi G."/>
            <person name="Henry R.J."/>
            <person name="Jayarama X."/>
            <person name="Ming R."/>
            <person name="Nagai C."/>
            <person name="Rounsley S."/>
            <person name="Sankoff D."/>
            <person name="Giuliano G."/>
            <person name="Albert V.A."/>
            <person name="Wincker P."/>
            <person name="Lashermes P."/>
        </authorList>
    </citation>
    <scope>NUCLEOTIDE SEQUENCE [LARGE SCALE GENOMIC DNA]</scope>
    <source>
        <strain evidence="5">cv. DH200-94</strain>
    </source>
</reference>
<keyword evidence="1" id="KW-0547">Nucleotide-binding</keyword>
<sequence length="767" mass="87572">MEQIIKVLPFLKPRKEKEEAKLSYFFKNGSSTLEEVIASFGGRYELPIRSFAAEELIKATNKFSERVRSTNIGDMFAGTLKERPVLVKFYSGLTKNSSWNETAPDRIIRDIVVTSQVSHLKNVLQLIGCCLEFAYPAMVYYYAPGSEFLTNRLRHPNNDGKLLSWKNRLTIATGIANVLLYLHSAFSAPIIFGNLTINKVIIDQCGVAKLFDFGLSISLPPGKSEVENQLKWIHVPSGPQGFKSNIVTLKSDVYSFGVLMLMLFTGETDVIKYDEEMGGRIYIQDYVKRHILNNQFNQIVDQNILIHIRKYVKGYLDNDQLNQIVDPKIMEEVGDNCVHELEQQLLAFLDLAFRCTEHEQTSRPDMIDAAKELRQMEKSTSNCFRSPTFLCLAFWLQLVPFTIFLQKLQNHIRKHPYMDRIRKALPCLKARNEEEEERSFNFLKNGSLVLEELIESFGGRYKLPIKSFTAKQLIRASNNFSEQVPHMTDNGYMFRGNLEGRPILVKLYSNIGHSDKCVLRGATRDLVITSQMSHLKNVFKLIGCSFEFKCPAIVYECAGTELLAKYLSHKNDAKRLSWGSRIKIAKDIANVIGYLHSAFPTPIIYRDLTPNKVIIDQCGVAKLFDFTFSISLPPGELQVEDRVKGTFGYLEPQYTITGFITQKTDVYGFGMFMLVLFTGETAMVKYQEGTVEPIHVRDYIKGCLDNAQINQILDPQIFEGENSDGLRQNLLAFLDLALRCTEYERADRPDMLDVAKELLHIEKSVRH</sequence>
<dbReference type="Gramene" id="CDP11921">
    <property type="protein sequence ID" value="CDP11921"/>
    <property type="gene ID" value="GSCOC_T00035229001"/>
</dbReference>
<dbReference type="Pfam" id="PF07714">
    <property type="entry name" value="PK_Tyr_Ser-Thr"/>
    <property type="match status" value="1"/>
</dbReference>
<protein>
    <recommendedName>
        <fullName evidence="3">Protein kinase domain-containing protein</fullName>
    </recommendedName>
</protein>
<dbReference type="InterPro" id="IPR045274">
    <property type="entry name" value="WAK-like"/>
</dbReference>
<name>A0A068UU04_COFCA</name>
<dbReference type="InterPro" id="IPR001245">
    <property type="entry name" value="Ser-Thr/Tyr_kinase_cat_dom"/>
</dbReference>
<dbReference type="PROSITE" id="PS50011">
    <property type="entry name" value="PROTEIN_KINASE_DOM"/>
    <property type="match status" value="2"/>
</dbReference>
<accession>A0A068UU04</accession>
<gene>
    <name evidence="4" type="ORF">GSCOC_T00035229001</name>
</gene>
<dbReference type="PANTHER" id="PTHR27005">
    <property type="entry name" value="WALL-ASSOCIATED RECEPTOR KINASE-LIKE 21"/>
    <property type="match status" value="1"/>
</dbReference>
<dbReference type="GO" id="GO:0005886">
    <property type="term" value="C:plasma membrane"/>
    <property type="evidence" value="ECO:0007669"/>
    <property type="project" value="TreeGrafter"/>
</dbReference>
<dbReference type="Pfam" id="PF00069">
    <property type="entry name" value="Pkinase"/>
    <property type="match status" value="1"/>
</dbReference>
<keyword evidence="2" id="KW-0067">ATP-binding</keyword>
<evidence type="ECO:0000313" key="5">
    <source>
        <dbReference type="Proteomes" id="UP000295252"/>
    </source>
</evidence>
<feature type="domain" description="Protein kinase" evidence="3">
    <location>
        <begin position="61"/>
        <end position="389"/>
    </location>
</feature>
<dbReference type="GO" id="GO:0004674">
    <property type="term" value="F:protein serine/threonine kinase activity"/>
    <property type="evidence" value="ECO:0007669"/>
    <property type="project" value="TreeGrafter"/>
</dbReference>
<dbReference type="InParanoid" id="A0A068UU04"/>